<dbReference type="RefSeq" id="WP_261696214.1">
    <property type="nucleotide sequence ID" value="NZ_CP104694.1"/>
</dbReference>
<accession>A0ABY6BI40</accession>
<dbReference type="Proteomes" id="UP001064632">
    <property type="component" value="Chromosome"/>
</dbReference>
<dbReference type="EMBL" id="CP104694">
    <property type="protein sequence ID" value="UXI69256.1"/>
    <property type="molecule type" value="Genomic_DNA"/>
</dbReference>
<reference evidence="1" key="1">
    <citation type="submission" date="2022-09" db="EMBL/GenBank/DDBJ databases">
        <title>Tahibacter sp. nov., isolated from a fresh water.</title>
        <authorList>
            <person name="Baek J.H."/>
            <person name="Lee J.K."/>
            <person name="Kim J.M."/>
            <person name="Jeon C.O."/>
        </authorList>
    </citation>
    <scope>NUCLEOTIDE SEQUENCE</scope>
    <source>
        <strain evidence="1">W38</strain>
    </source>
</reference>
<keyword evidence="2" id="KW-1185">Reference proteome</keyword>
<proteinExistence type="predicted"/>
<organism evidence="1 2">
    <name type="scientific">Tahibacter amnicola</name>
    <dbReference type="NCBI Taxonomy" id="2976241"/>
    <lineage>
        <taxon>Bacteria</taxon>
        <taxon>Pseudomonadati</taxon>
        <taxon>Pseudomonadota</taxon>
        <taxon>Gammaproteobacteria</taxon>
        <taxon>Lysobacterales</taxon>
        <taxon>Rhodanobacteraceae</taxon>
        <taxon>Tahibacter</taxon>
    </lineage>
</organism>
<name>A0ABY6BI40_9GAMM</name>
<gene>
    <name evidence="1" type="ORF">N4264_06295</name>
</gene>
<protein>
    <submittedName>
        <fullName evidence="1">Uncharacterized protein</fullName>
    </submittedName>
</protein>
<sequence>MSVAASLPMTPGRLRRLSAMGVTVYRMRRGAMSADRSESVETAPDVAAEVAARQLVVVCDEPRGPVVDAILRALGAAESGITWCRPQQGRIEGLDVGADTYLVLGEHLARVVGADLPTAAQQSAMIVVTSAPAGLRGNAMAKRLLWRALRPLKRRLATAG</sequence>
<evidence type="ECO:0000313" key="1">
    <source>
        <dbReference type="EMBL" id="UXI69256.1"/>
    </source>
</evidence>
<evidence type="ECO:0000313" key="2">
    <source>
        <dbReference type="Proteomes" id="UP001064632"/>
    </source>
</evidence>